<organism evidence="2 3">
    <name type="scientific">Niveomyces insectorum RCEF 264</name>
    <dbReference type="NCBI Taxonomy" id="1081102"/>
    <lineage>
        <taxon>Eukaryota</taxon>
        <taxon>Fungi</taxon>
        <taxon>Dikarya</taxon>
        <taxon>Ascomycota</taxon>
        <taxon>Pezizomycotina</taxon>
        <taxon>Sordariomycetes</taxon>
        <taxon>Hypocreomycetidae</taxon>
        <taxon>Hypocreales</taxon>
        <taxon>Cordycipitaceae</taxon>
        <taxon>Niveomyces</taxon>
    </lineage>
</organism>
<protein>
    <recommendedName>
        <fullName evidence="1">DUF7053 domain-containing protein</fullName>
    </recommendedName>
</protein>
<keyword evidence="3" id="KW-1185">Reference proteome</keyword>
<comment type="caution">
    <text evidence="2">The sequence shown here is derived from an EMBL/GenBank/DDBJ whole genome shotgun (WGS) entry which is preliminary data.</text>
</comment>
<dbReference type="PANTHER" id="PTHR38117">
    <property type="entry name" value="NACHT AND WD40 DOMAIN PROTEIN"/>
    <property type="match status" value="1"/>
</dbReference>
<gene>
    <name evidence="2" type="ORF">SPI_09176</name>
</gene>
<feature type="domain" description="DUF7053" evidence="1">
    <location>
        <begin position="6"/>
        <end position="213"/>
    </location>
</feature>
<proteinExistence type="predicted"/>
<dbReference type="OrthoDB" id="4794810at2759"/>
<reference evidence="2 3" key="1">
    <citation type="journal article" date="2016" name="Genome Biol. Evol.">
        <title>Divergent and convergent evolution of fungal pathogenicity.</title>
        <authorList>
            <person name="Shang Y."/>
            <person name="Xiao G."/>
            <person name="Zheng P."/>
            <person name="Cen K."/>
            <person name="Zhan S."/>
            <person name="Wang C."/>
        </authorList>
    </citation>
    <scope>NUCLEOTIDE SEQUENCE [LARGE SCALE GENOMIC DNA]</scope>
    <source>
        <strain evidence="2 3">RCEF 264</strain>
    </source>
</reference>
<sequence>MSLFGTTTTLRHTSPLPVGVDKATAVRLLLQDHDFFISCGPHSVACERADAEEEARLAAAALTADAKGVCPLPEAVRAVLTKASDTSSNGSVSSSAFYSGSTDVPMLPKACTYRVTDVVHTLPAGLWDARVVSTYEMTDVPGTGVFVRIRSPLSVVMDTTWMIVLSKEDEGTAQLVLVEEIIIYCSRLLMPTVKILCEGGWRQIHAKMIARLEENN</sequence>
<evidence type="ECO:0000313" key="3">
    <source>
        <dbReference type="Proteomes" id="UP000076874"/>
    </source>
</evidence>
<dbReference type="Pfam" id="PF23155">
    <property type="entry name" value="DUF7053"/>
    <property type="match status" value="1"/>
</dbReference>
<dbReference type="EMBL" id="AZHD01000026">
    <property type="protein sequence ID" value="OAA53969.1"/>
    <property type="molecule type" value="Genomic_DNA"/>
</dbReference>
<evidence type="ECO:0000259" key="1">
    <source>
        <dbReference type="Pfam" id="PF23155"/>
    </source>
</evidence>
<evidence type="ECO:0000313" key="2">
    <source>
        <dbReference type="EMBL" id="OAA53969.1"/>
    </source>
</evidence>
<dbReference type="STRING" id="1081102.A0A167M5X0"/>
<name>A0A167M5X0_9HYPO</name>
<accession>A0A167M5X0</accession>
<dbReference type="InterPro" id="IPR055481">
    <property type="entry name" value="DUF7053"/>
</dbReference>
<dbReference type="Proteomes" id="UP000076874">
    <property type="component" value="Unassembled WGS sequence"/>
</dbReference>
<dbReference type="AlphaFoldDB" id="A0A167M5X0"/>
<dbReference type="PANTHER" id="PTHR38117:SF1">
    <property type="entry name" value="DUF3074 DOMAIN-CONTAINING PROTEIN"/>
    <property type="match status" value="1"/>
</dbReference>